<organism evidence="11 12">
    <name type="scientific">Isachenkonia alkalipeptolytica</name>
    <dbReference type="NCBI Taxonomy" id="2565777"/>
    <lineage>
        <taxon>Bacteria</taxon>
        <taxon>Bacillati</taxon>
        <taxon>Bacillota</taxon>
        <taxon>Clostridia</taxon>
        <taxon>Eubacteriales</taxon>
        <taxon>Clostridiaceae</taxon>
        <taxon>Isachenkonia</taxon>
    </lineage>
</organism>
<keyword evidence="3" id="KW-1003">Cell membrane</keyword>
<keyword evidence="4" id="KW-0997">Cell inner membrane</keyword>
<comment type="similarity">
    <text evidence="8">Belongs to the TRAP transporter small permease family.</text>
</comment>
<accession>A0AA43XL62</accession>
<evidence type="ECO:0000256" key="7">
    <source>
        <dbReference type="ARBA" id="ARBA00023136"/>
    </source>
</evidence>
<dbReference type="InterPro" id="IPR055348">
    <property type="entry name" value="DctQ"/>
</dbReference>
<evidence type="ECO:0000313" key="12">
    <source>
        <dbReference type="Proteomes" id="UP000449710"/>
    </source>
</evidence>
<name>A0AA43XL62_9CLOT</name>
<dbReference type="PANTHER" id="PTHR35011:SF4">
    <property type="entry name" value="SLL1102 PROTEIN"/>
    <property type="match status" value="1"/>
</dbReference>
<proteinExistence type="inferred from homology"/>
<feature type="transmembrane region" description="Helical" evidence="9">
    <location>
        <begin position="95"/>
        <end position="116"/>
    </location>
</feature>
<dbReference type="AlphaFoldDB" id="A0AA43XL62"/>
<keyword evidence="7 9" id="KW-0472">Membrane</keyword>
<dbReference type="Pfam" id="PF04290">
    <property type="entry name" value="DctQ"/>
    <property type="match status" value="1"/>
</dbReference>
<dbReference type="Proteomes" id="UP000449710">
    <property type="component" value="Unassembled WGS sequence"/>
</dbReference>
<reference evidence="11 12" key="1">
    <citation type="submission" date="2019-04" db="EMBL/GenBank/DDBJ databases">
        <title>Isachenkonia alkalipeptolytica gen. nov. sp. nov. a new anaerobic, alkiliphilic organothrophic bacterium capable to reduce synthesized ferrihydrite isolated from a soda lake.</title>
        <authorList>
            <person name="Toshchakov S.V."/>
            <person name="Zavarzina D.G."/>
            <person name="Zhilina T.N."/>
            <person name="Kostrikina N.A."/>
            <person name="Kublanov I.V."/>
        </authorList>
    </citation>
    <scope>NUCLEOTIDE SEQUENCE [LARGE SCALE GENOMIC DNA]</scope>
    <source>
        <strain evidence="11 12">Z-1701</strain>
    </source>
</reference>
<evidence type="ECO:0000256" key="9">
    <source>
        <dbReference type="SAM" id="Phobius"/>
    </source>
</evidence>
<protein>
    <submittedName>
        <fullName evidence="11">TRAP transporter small permease</fullName>
    </submittedName>
</protein>
<gene>
    <name evidence="11" type="ORF">ISALK_07245</name>
</gene>
<dbReference type="GO" id="GO:0005886">
    <property type="term" value="C:plasma membrane"/>
    <property type="evidence" value="ECO:0007669"/>
    <property type="project" value="UniProtKB-SubCell"/>
</dbReference>
<feature type="transmembrane region" description="Helical" evidence="9">
    <location>
        <begin position="15"/>
        <end position="33"/>
    </location>
</feature>
<evidence type="ECO:0000313" key="11">
    <source>
        <dbReference type="EMBL" id="NBG88294.1"/>
    </source>
</evidence>
<feature type="domain" description="Tripartite ATP-independent periplasmic transporters DctQ component" evidence="10">
    <location>
        <begin position="1"/>
        <end position="119"/>
    </location>
</feature>
<evidence type="ECO:0000256" key="5">
    <source>
        <dbReference type="ARBA" id="ARBA00022692"/>
    </source>
</evidence>
<dbReference type="PROSITE" id="PS51257">
    <property type="entry name" value="PROKAR_LIPOPROTEIN"/>
    <property type="match status" value="1"/>
</dbReference>
<dbReference type="EMBL" id="SUMG01000007">
    <property type="protein sequence ID" value="NBG88294.1"/>
    <property type="molecule type" value="Genomic_DNA"/>
</dbReference>
<comment type="caution">
    <text evidence="11">The sequence shown here is derived from an EMBL/GenBank/DDBJ whole genome shotgun (WGS) entry which is preliminary data.</text>
</comment>
<evidence type="ECO:0000256" key="8">
    <source>
        <dbReference type="ARBA" id="ARBA00038436"/>
    </source>
</evidence>
<comment type="subcellular location">
    <subcellularLocation>
        <location evidence="1">Cell inner membrane</location>
        <topology evidence="1">Multi-pass membrane protein</topology>
    </subcellularLocation>
</comment>
<evidence type="ECO:0000256" key="1">
    <source>
        <dbReference type="ARBA" id="ARBA00004429"/>
    </source>
</evidence>
<keyword evidence="5 9" id="KW-0812">Transmembrane</keyword>
<keyword evidence="2" id="KW-0813">Transport</keyword>
<keyword evidence="12" id="KW-1185">Reference proteome</keyword>
<sequence>MRYFFNTGFYWAEEVATYSFVWSVFIGASACYKHNMHIGIDLLTKVAPMKVKKYVRSFVNLMMLIINGYITLLSLTFVQESFGKPTPVLGISSAYVSSAVLVGFGLMTIHSLIFLVSNIKMVMKKEEVSKDLEQIESVDLK</sequence>
<evidence type="ECO:0000256" key="6">
    <source>
        <dbReference type="ARBA" id="ARBA00022989"/>
    </source>
</evidence>
<dbReference type="InterPro" id="IPR007387">
    <property type="entry name" value="TRAP_DctQ"/>
</dbReference>
<keyword evidence="6 9" id="KW-1133">Transmembrane helix</keyword>
<feature type="transmembrane region" description="Helical" evidence="9">
    <location>
        <begin position="54"/>
        <end position="75"/>
    </location>
</feature>
<dbReference type="PANTHER" id="PTHR35011">
    <property type="entry name" value="2,3-DIKETO-L-GULONATE TRAP TRANSPORTER SMALL PERMEASE PROTEIN YIAM"/>
    <property type="match status" value="1"/>
</dbReference>
<evidence type="ECO:0000256" key="3">
    <source>
        <dbReference type="ARBA" id="ARBA00022475"/>
    </source>
</evidence>
<evidence type="ECO:0000256" key="2">
    <source>
        <dbReference type="ARBA" id="ARBA00022448"/>
    </source>
</evidence>
<evidence type="ECO:0000259" key="10">
    <source>
        <dbReference type="Pfam" id="PF04290"/>
    </source>
</evidence>
<evidence type="ECO:0000256" key="4">
    <source>
        <dbReference type="ARBA" id="ARBA00022519"/>
    </source>
</evidence>